<dbReference type="AlphaFoldDB" id="A0A5C5XQU6"/>
<evidence type="ECO:0008006" key="4">
    <source>
        <dbReference type="Google" id="ProtNLM"/>
    </source>
</evidence>
<sequence>MTARSPYETPLADDSDRPVHAYPERVVRPALTSILSSIALGFTGLCVWRAVSIVPAGSPRGHPNFPPLESFVLVLFVCPVLLLFSISLAAAAFLRHERFRWVAALLHLPFVLALIVFLAKLFF</sequence>
<evidence type="ECO:0000313" key="3">
    <source>
        <dbReference type="Proteomes" id="UP000318053"/>
    </source>
</evidence>
<dbReference type="Proteomes" id="UP000318053">
    <property type="component" value="Unassembled WGS sequence"/>
</dbReference>
<keyword evidence="1" id="KW-1133">Transmembrane helix</keyword>
<dbReference type="EMBL" id="SJPK01000008">
    <property type="protein sequence ID" value="TWT65009.1"/>
    <property type="molecule type" value="Genomic_DNA"/>
</dbReference>
<comment type="caution">
    <text evidence="2">The sequence shown here is derived from an EMBL/GenBank/DDBJ whole genome shotgun (WGS) entry which is preliminary data.</text>
</comment>
<keyword evidence="1" id="KW-0812">Transmembrane</keyword>
<reference evidence="2 3" key="1">
    <citation type="submission" date="2019-02" db="EMBL/GenBank/DDBJ databases">
        <title>Deep-cultivation of Planctomycetes and their phenomic and genomic characterization uncovers novel biology.</title>
        <authorList>
            <person name="Wiegand S."/>
            <person name="Jogler M."/>
            <person name="Boedeker C."/>
            <person name="Pinto D."/>
            <person name="Vollmers J."/>
            <person name="Rivas-Marin E."/>
            <person name="Kohn T."/>
            <person name="Peeters S.H."/>
            <person name="Heuer A."/>
            <person name="Rast P."/>
            <person name="Oberbeckmann S."/>
            <person name="Bunk B."/>
            <person name="Jeske O."/>
            <person name="Meyerdierks A."/>
            <person name="Storesund J.E."/>
            <person name="Kallscheuer N."/>
            <person name="Luecker S."/>
            <person name="Lage O.M."/>
            <person name="Pohl T."/>
            <person name="Merkel B.J."/>
            <person name="Hornburger P."/>
            <person name="Mueller R.-W."/>
            <person name="Bruemmer F."/>
            <person name="Labrenz M."/>
            <person name="Spormann A.M."/>
            <person name="Op Den Camp H."/>
            <person name="Overmann J."/>
            <person name="Amann R."/>
            <person name="Jetten M.S.M."/>
            <person name="Mascher T."/>
            <person name="Medema M.H."/>
            <person name="Devos D.P."/>
            <person name="Kaster A.-K."/>
            <person name="Ovreas L."/>
            <person name="Rohde M."/>
            <person name="Galperin M.Y."/>
            <person name="Jogler C."/>
        </authorList>
    </citation>
    <scope>NUCLEOTIDE SEQUENCE [LARGE SCALE GENOMIC DNA]</scope>
    <source>
        <strain evidence="2 3">CA85</strain>
    </source>
</reference>
<gene>
    <name evidence="2" type="ORF">CA85_33540</name>
</gene>
<feature type="transmembrane region" description="Helical" evidence="1">
    <location>
        <begin position="30"/>
        <end position="51"/>
    </location>
</feature>
<keyword evidence="1" id="KW-0472">Membrane</keyword>
<protein>
    <recommendedName>
        <fullName evidence="4">Transmembrane protein</fullName>
    </recommendedName>
</protein>
<organism evidence="2 3">
    <name type="scientific">Allorhodopirellula solitaria</name>
    <dbReference type="NCBI Taxonomy" id="2527987"/>
    <lineage>
        <taxon>Bacteria</taxon>
        <taxon>Pseudomonadati</taxon>
        <taxon>Planctomycetota</taxon>
        <taxon>Planctomycetia</taxon>
        <taxon>Pirellulales</taxon>
        <taxon>Pirellulaceae</taxon>
        <taxon>Allorhodopirellula</taxon>
    </lineage>
</organism>
<proteinExistence type="predicted"/>
<feature type="transmembrane region" description="Helical" evidence="1">
    <location>
        <begin position="101"/>
        <end position="122"/>
    </location>
</feature>
<evidence type="ECO:0000256" key="1">
    <source>
        <dbReference type="SAM" id="Phobius"/>
    </source>
</evidence>
<evidence type="ECO:0000313" key="2">
    <source>
        <dbReference type="EMBL" id="TWT65009.1"/>
    </source>
</evidence>
<keyword evidence="3" id="KW-1185">Reference proteome</keyword>
<feature type="transmembrane region" description="Helical" evidence="1">
    <location>
        <begin position="71"/>
        <end position="94"/>
    </location>
</feature>
<accession>A0A5C5XQU6</accession>
<name>A0A5C5XQU6_9BACT</name>